<proteinExistence type="predicted"/>
<dbReference type="Proteomes" id="UP000199058">
    <property type="component" value="Unassembled WGS sequence"/>
</dbReference>
<dbReference type="SUPFAM" id="SSF110857">
    <property type="entry name" value="Gamma-glutamyl cyclotransferase-like"/>
    <property type="match status" value="1"/>
</dbReference>
<dbReference type="InterPro" id="IPR013024">
    <property type="entry name" value="GGCT-like"/>
</dbReference>
<dbReference type="InterPro" id="IPR036568">
    <property type="entry name" value="GGCT-like_sf"/>
</dbReference>
<evidence type="ECO:0000313" key="1">
    <source>
        <dbReference type="EMBL" id="SFC52044.1"/>
    </source>
</evidence>
<name>A0A1I1JTZ0_9GAMM</name>
<dbReference type="CDD" id="cd06661">
    <property type="entry name" value="GGCT_like"/>
    <property type="match status" value="1"/>
</dbReference>
<gene>
    <name evidence="1" type="ORF">SAMN05660443_0006</name>
</gene>
<protein>
    <recommendedName>
        <fullName evidence="3">Gamma-glutamylcyclotransferase</fullName>
    </recommendedName>
</protein>
<reference evidence="1 2" key="1">
    <citation type="submission" date="2016-10" db="EMBL/GenBank/DDBJ databases">
        <authorList>
            <person name="de Groot N.N."/>
        </authorList>
    </citation>
    <scope>NUCLEOTIDE SEQUENCE [LARGE SCALE GENOMIC DNA]</scope>
    <source>
        <strain evidence="1 2">DSM 18438</strain>
    </source>
</reference>
<dbReference type="RefSeq" id="WP_091965217.1">
    <property type="nucleotide sequence ID" value="NZ_FOLH01000010.1"/>
</dbReference>
<evidence type="ECO:0000313" key="2">
    <source>
        <dbReference type="Proteomes" id="UP000199058"/>
    </source>
</evidence>
<dbReference type="Gene3D" id="3.10.490.10">
    <property type="entry name" value="Gamma-glutamyl cyclotransferase-like"/>
    <property type="match status" value="1"/>
</dbReference>
<dbReference type="AlphaFoldDB" id="A0A1I1JTZ0"/>
<dbReference type="STRING" id="1122252.SAMN05660443_0006"/>
<accession>A0A1I1JTZ0</accession>
<keyword evidence="2" id="KW-1185">Reference proteome</keyword>
<sequence length="188" mass="21420">MAKQHWIFGYGSLICADSRSRTGVTGEALAVEVDGLERSWNVALADADLSVVGIRQRQGQQAGGMLFPVEEDQLPLFDAREKEYLRVELASQNIKSLGNEALPEGHFWVYLPPEQTSPHPIAQSYLDVILHGCLQEGEAFARHFLKFTHDWKERLDDRQQPLYPRALKPQQQEQWLPKIDSLLTQLRS</sequence>
<dbReference type="OrthoDB" id="5567366at2"/>
<organism evidence="1 2">
    <name type="scientific">Marinospirillum celere</name>
    <dbReference type="NCBI Taxonomy" id="1122252"/>
    <lineage>
        <taxon>Bacteria</taxon>
        <taxon>Pseudomonadati</taxon>
        <taxon>Pseudomonadota</taxon>
        <taxon>Gammaproteobacteria</taxon>
        <taxon>Oceanospirillales</taxon>
        <taxon>Oceanospirillaceae</taxon>
        <taxon>Marinospirillum</taxon>
    </lineage>
</organism>
<dbReference type="EMBL" id="FOLH01000010">
    <property type="protein sequence ID" value="SFC52044.1"/>
    <property type="molecule type" value="Genomic_DNA"/>
</dbReference>
<evidence type="ECO:0008006" key="3">
    <source>
        <dbReference type="Google" id="ProtNLM"/>
    </source>
</evidence>